<feature type="region of interest" description="Disordered" evidence="1">
    <location>
        <begin position="661"/>
        <end position="710"/>
    </location>
</feature>
<dbReference type="GO" id="GO:0004672">
    <property type="term" value="F:protein kinase activity"/>
    <property type="evidence" value="ECO:0007669"/>
    <property type="project" value="InterPro"/>
</dbReference>
<evidence type="ECO:0000256" key="1">
    <source>
        <dbReference type="SAM" id="MobiDB-lite"/>
    </source>
</evidence>
<dbReference type="AlphaFoldDB" id="A0AAD7TI21"/>
<dbReference type="Pfam" id="PF17667">
    <property type="entry name" value="Pkinase_fungal"/>
    <property type="match status" value="1"/>
</dbReference>
<proteinExistence type="predicted"/>
<protein>
    <recommendedName>
        <fullName evidence="2">Fungal-type protein kinase domain-containing protein</fullName>
    </recommendedName>
</protein>
<sequence>MADNLAMLPYDEFMTEFLPPIEGEPNDNFYNHIFDTFPTNGRDLDMYQWFVHSINIAGILGDFSLVVTYSPPGSTDPKKRKPDVGMYRQDTVPPTGGHTNWATIELTIEFKTTEDDAFDDEESDHGHSSSSIRCRDDLSRILGSAGLVFRHQHVTHHFSVIISADCARVGRINHAGLVLSPEFSYKEEPAKLGHFFWRLAHISSEARGRDTTATYVSPSSAEGLAMLAWETKTLPTDDYVRQRFVRSLDQGWAWWKLRVRDGDGHKEFLVAKPAFATTRAVGRATRGYIAYYKSNSDHPFVYLKDCWRIMDSHSELEGDILADLNQHEVTNVPTMLCHGDVGEQRTVSQDIWARLHPTKECHMQAHQHYRLVVNEVGLPLKEFPNGFELVSVLTDCIEAHEEAYTKANIIHRDISVGNILLVPWGIHPEDGRTIYRGLLTDWELSKRIGYNESEARDSNRTGTWQFQSVNALRYPTARIEIADELESFFHVLLYCAMRFLPNTCNDVSLFIHKFFDCDEPIGPMRYTCSLVKTFVMRQGWLETAAGEPIEFLLQPQTPEEAAAAIAARKKTPSLSALLSEPSTSPSVATAYDRRHPIDHIFATLLRWFKARYELMKPSSRTTADLERLQAAAGHLSTHGDILHFLTIMLYSQGWSDKWPLNDKQPDQLNRNSSLDQEKGNQRGKRKDRDDDRLEESQPESKRIRCAASRG</sequence>
<accession>A0AAD7TI21</accession>
<feature type="compositionally biased region" description="Basic and acidic residues" evidence="1">
    <location>
        <begin position="675"/>
        <end position="702"/>
    </location>
</feature>
<dbReference type="InterPro" id="IPR040976">
    <property type="entry name" value="Pkinase_fungal"/>
</dbReference>
<feature type="region of interest" description="Disordered" evidence="1">
    <location>
        <begin position="72"/>
        <end position="92"/>
    </location>
</feature>
<reference evidence="3" key="1">
    <citation type="submission" date="2022-11" db="EMBL/GenBank/DDBJ databases">
        <title>Genome Sequence of Cubamyces cubensis.</title>
        <authorList>
            <person name="Buettner E."/>
        </authorList>
    </citation>
    <scope>NUCLEOTIDE SEQUENCE</scope>
    <source>
        <strain evidence="3">MPL-01</strain>
    </source>
</reference>
<evidence type="ECO:0000259" key="2">
    <source>
        <dbReference type="Pfam" id="PF17667"/>
    </source>
</evidence>
<feature type="domain" description="Fungal-type protein kinase" evidence="2">
    <location>
        <begin position="129"/>
        <end position="494"/>
    </location>
</feature>
<dbReference type="EMBL" id="JAPEVG010000503">
    <property type="protein sequence ID" value="KAJ8462011.1"/>
    <property type="molecule type" value="Genomic_DNA"/>
</dbReference>
<dbReference type="InterPro" id="IPR008266">
    <property type="entry name" value="Tyr_kinase_AS"/>
</dbReference>
<dbReference type="PANTHER" id="PTHR38248">
    <property type="entry name" value="FUNK1 6"/>
    <property type="match status" value="1"/>
</dbReference>
<gene>
    <name evidence="3" type="ORF">ONZ51_g11170</name>
</gene>
<dbReference type="Gene3D" id="1.10.510.10">
    <property type="entry name" value="Transferase(Phosphotransferase) domain 1"/>
    <property type="match status" value="1"/>
</dbReference>
<dbReference type="Proteomes" id="UP001215151">
    <property type="component" value="Unassembled WGS sequence"/>
</dbReference>
<evidence type="ECO:0000313" key="4">
    <source>
        <dbReference type="Proteomes" id="UP001215151"/>
    </source>
</evidence>
<keyword evidence="4" id="KW-1185">Reference proteome</keyword>
<dbReference type="PROSITE" id="PS00109">
    <property type="entry name" value="PROTEIN_KINASE_TYR"/>
    <property type="match status" value="1"/>
</dbReference>
<dbReference type="SUPFAM" id="SSF56112">
    <property type="entry name" value="Protein kinase-like (PK-like)"/>
    <property type="match status" value="1"/>
</dbReference>
<comment type="caution">
    <text evidence="3">The sequence shown here is derived from an EMBL/GenBank/DDBJ whole genome shotgun (WGS) entry which is preliminary data.</text>
</comment>
<dbReference type="PANTHER" id="PTHR38248:SF2">
    <property type="entry name" value="FUNK1 11"/>
    <property type="match status" value="1"/>
</dbReference>
<organism evidence="3 4">
    <name type="scientific">Trametes cubensis</name>
    <dbReference type="NCBI Taxonomy" id="1111947"/>
    <lineage>
        <taxon>Eukaryota</taxon>
        <taxon>Fungi</taxon>
        <taxon>Dikarya</taxon>
        <taxon>Basidiomycota</taxon>
        <taxon>Agaricomycotina</taxon>
        <taxon>Agaricomycetes</taxon>
        <taxon>Polyporales</taxon>
        <taxon>Polyporaceae</taxon>
        <taxon>Trametes</taxon>
    </lineage>
</organism>
<dbReference type="InterPro" id="IPR011009">
    <property type="entry name" value="Kinase-like_dom_sf"/>
</dbReference>
<evidence type="ECO:0000313" key="3">
    <source>
        <dbReference type="EMBL" id="KAJ8462011.1"/>
    </source>
</evidence>
<name>A0AAD7TI21_9APHY</name>